<evidence type="ECO:0000256" key="2">
    <source>
        <dbReference type="SAM" id="Phobius"/>
    </source>
</evidence>
<evidence type="ECO:0000313" key="3">
    <source>
        <dbReference type="Proteomes" id="UP000694925"/>
    </source>
</evidence>
<keyword evidence="3" id="KW-1185">Reference proteome</keyword>
<keyword evidence="2" id="KW-1133">Transmembrane helix</keyword>
<feature type="region of interest" description="Disordered" evidence="1">
    <location>
        <begin position="317"/>
        <end position="342"/>
    </location>
</feature>
<feature type="region of interest" description="Disordered" evidence="1">
    <location>
        <begin position="279"/>
        <end position="303"/>
    </location>
</feature>
<accession>A0AAJ7IUC1</accession>
<evidence type="ECO:0000256" key="1">
    <source>
        <dbReference type="SAM" id="MobiDB-lite"/>
    </source>
</evidence>
<reference evidence="4" key="1">
    <citation type="submission" date="2025-08" db="UniProtKB">
        <authorList>
            <consortium name="RefSeq"/>
        </authorList>
    </citation>
    <scope>IDENTIFICATION</scope>
    <source>
        <tissue evidence="4">Whole body</tissue>
    </source>
</reference>
<feature type="compositionally biased region" description="Polar residues" evidence="1">
    <location>
        <begin position="489"/>
        <end position="510"/>
    </location>
</feature>
<feature type="compositionally biased region" description="Polar residues" evidence="1">
    <location>
        <begin position="761"/>
        <end position="772"/>
    </location>
</feature>
<feature type="compositionally biased region" description="Basic residues" evidence="1">
    <location>
        <begin position="544"/>
        <end position="553"/>
    </location>
</feature>
<feature type="region of interest" description="Disordered" evidence="1">
    <location>
        <begin position="97"/>
        <end position="117"/>
    </location>
</feature>
<dbReference type="AlphaFoldDB" id="A0AAJ7IUC1"/>
<feature type="transmembrane region" description="Helical" evidence="2">
    <location>
        <begin position="419"/>
        <end position="443"/>
    </location>
</feature>
<dbReference type="RefSeq" id="XP_017877266.1">
    <property type="nucleotide sequence ID" value="XM_018021777.2"/>
</dbReference>
<keyword evidence="2" id="KW-0472">Membrane</keyword>
<feature type="region of interest" description="Disordered" evidence="1">
    <location>
        <begin position="489"/>
        <end position="568"/>
    </location>
</feature>
<dbReference type="KEGG" id="ccal:108623338"/>
<feature type="region of interest" description="Disordered" evidence="1">
    <location>
        <begin position="723"/>
        <end position="792"/>
    </location>
</feature>
<protein>
    <submittedName>
        <fullName evidence="4">Uncharacterized protein LOC108623338</fullName>
    </submittedName>
</protein>
<feature type="compositionally biased region" description="Basic and acidic residues" evidence="1">
    <location>
        <begin position="205"/>
        <end position="228"/>
    </location>
</feature>
<organism evidence="3 4">
    <name type="scientific">Ceratina calcarata</name>
    <dbReference type="NCBI Taxonomy" id="156304"/>
    <lineage>
        <taxon>Eukaryota</taxon>
        <taxon>Metazoa</taxon>
        <taxon>Ecdysozoa</taxon>
        <taxon>Arthropoda</taxon>
        <taxon>Hexapoda</taxon>
        <taxon>Insecta</taxon>
        <taxon>Pterygota</taxon>
        <taxon>Neoptera</taxon>
        <taxon>Endopterygota</taxon>
        <taxon>Hymenoptera</taxon>
        <taxon>Apocrita</taxon>
        <taxon>Aculeata</taxon>
        <taxon>Apoidea</taxon>
        <taxon>Anthophila</taxon>
        <taxon>Apidae</taxon>
        <taxon>Ceratina</taxon>
        <taxon>Zadontomerus</taxon>
    </lineage>
</organism>
<feature type="compositionally biased region" description="Basic and acidic residues" evidence="1">
    <location>
        <begin position="528"/>
        <end position="543"/>
    </location>
</feature>
<feature type="region of interest" description="Disordered" evidence="1">
    <location>
        <begin position="205"/>
        <end position="245"/>
    </location>
</feature>
<keyword evidence="2" id="KW-0812">Transmembrane</keyword>
<evidence type="ECO:0000313" key="4">
    <source>
        <dbReference type="RefSeq" id="XP_017877266.1"/>
    </source>
</evidence>
<feature type="compositionally biased region" description="Basic and acidic residues" evidence="1">
    <location>
        <begin position="327"/>
        <end position="336"/>
    </location>
</feature>
<dbReference type="GeneID" id="108623338"/>
<feature type="compositionally biased region" description="Polar residues" evidence="1">
    <location>
        <begin position="554"/>
        <end position="567"/>
    </location>
</feature>
<proteinExistence type="predicted"/>
<name>A0AAJ7IUC1_9HYME</name>
<sequence>MPFCGVLRNALSFSHGALAQIVIFLLQNWNISRVQASLPPGAEDEIILIEHLPGRKVHLQDFFWSDAKDAPPWVDPDQGLTIYETRTVHHTVTLYSPAEDTDDNQFPRGDPKEPRCTTCIEPTPRLDDEDDQNIGVLIGEDPGPRYWLLTVLRAGEAIPPKIELKLARLYKTAFSRQQQRHLGLLQTDPRFRRIARGHTLFKSKLESQEEAEKASYKSRAQRSEEATNLRHRQNVSSNKYEDPMFPISETGNFSLRLNLLREGELKSSNKTENSFVTEVQAETGFRNETENRRRGSTNEHNFQNVSQLLNRMIGKQTLNNTGPEDINESKRSELRSLDSGAETVQVRMQNTSVTEGGATKLIYSVHLGGKPVPAETAARDMALLSPQEVALELGAPVLIQSEPYLKETRPLALSRKRDAWLLIGAASVGFILLAFIVLGLIVAAKRKRSHSAVAAPPSQHTLKKNREYIQATGGLDNNAFSTSELDIKTDGTSQRHTPGSLSRTQISLETPDSLDAAVQASSDEEDDSQKRKTREPSPWEHPPKKSRLAHGKMSRSNAIDTPRTSDSMDVVVDQLEALDSLENNYSRTQEEEEATASPHSYLSMPSCKPFPSMKSVEPLSRVLEPVMVKHLDIDSPELVRRDSDHYEPGDQFFARSSSAAKDPGVVGPIVWSLRRQNASTEGPASGTDVDAAYATASRPVGKARRRLHELLEDSFSLFGSRDPKVETYSRPTSAARSPDVLTIFSETRPRTSVPGKPVPDTNMSENGRSVQFRSRGVWSSRPLSAGPFHRPNLPEVDARRILTDSQLPPEDPAVPLIASIKRELEKFSPQ</sequence>
<dbReference type="Proteomes" id="UP000694925">
    <property type="component" value="Unplaced"/>
</dbReference>
<gene>
    <name evidence="4" type="primary">LOC108623338</name>
</gene>
<feature type="compositionally biased region" description="Basic and acidic residues" evidence="1">
    <location>
        <begin position="285"/>
        <end position="297"/>
    </location>
</feature>